<comment type="caution">
    <text evidence="2">The sequence shown here is derived from an EMBL/GenBank/DDBJ whole genome shotgun (WGS) entry which is preliminary data.</text>
</comment>
<proteinExistence type="predicted"/>
<dbReference type="Proteomes" id="UP001501116">
    <property type="component" value="Unassembled WGS sequence"/>
</dbReference>
<sequence>MTTVEHLRSALRAVRPPDGFRPVDLGRIVAAGGRIRVRRRIVAGAVVLAVTATGIFSRKRRDKLSLT</sequence>
<keyword evidence="1" id="KW-1133">Transmembrane helix</keyword>
<gene>
    <name evidence="2" type="ORF">GCM10009754_33610</name>
</gene>
<name>A0ABP5CCJ1_9PSEU</name>
<keyword evidence="1" id="KW-0472">Membrane</keyword>
<evidence type="ECO:0000313" key="2">
    <source>
        <dbReference type="EMBL" id="GAA1960303.1"/>
    </source>
</evidence>
<evidence type="ECO:0000313" key="3">
    <source>
        <dbReference type="Proteomes" id="UP001501116"/>
    </source>
</evidence>
<keyword evidence="1" id="KW-0812">Transmembrane</keyword>
<organism evidence="2 3">
    <name type="scientific">Amycolatopsis minnesotensis</name>
    <dbReference type="NCBI Taxonomy" id="337894"/>
    <lineage>
        <taxon>Bacteria</taxon>
        <taxon>Bacillati</taxon>
        <taxon>Actinomycetota</taxon>
        <taxon>Actinomycetes</taxon>
        <taxon>Pseudonocardiales</taxon>
        <taxon>Pseudonocardiaceae</taxon>
        <taxon>Amycolatopsis</taxon>
    </lineage>
</organism>
<dbReference type="RefSeq" id="WP_344418803.1">
    <property type="nucleotide sequence ID" value="NZ_BAAANN010000012.1"/>
</dbReference>
<reference evidence="3" key="1">
    <citation type="journal article" date="2019" name="Int. J. Syst. Evol. Microbiol.">
        <title>The Global Catalogue of Microorganisms (GCM) 10K type strain sequencing project: providing services to taxonomists for standard genome sequencing and annotation.</title>
        <authorList>
            <consortium name="The Broad Institute Genomics Platform"/>
            <consortium name="The Broad Institute Genome Sequencing Center for Infectious Disease"/>
            <person name="Wu L."/>
            <person name="Ma J."/>
        </authorList>
    </citation>
    <scope>NUCLEOTIDE SEQUENCE [LARGE SCALE GENOMIC DNA]</scope>
    <source>
        <strain evidence="3">JCM 14545</strain>
    </source>
</reference>
<accession>A0ABP5CCJ1</accession>
<evidence type="ECO:0000256" key="1">
    <source>
        <dbReference type="SAM" id="Phobius"/>
    </source>
</evidence>
<keyword evidence="3" id="KW-1185">Reference proteome</keyword>
<feature type="transmembrane region" description="Helical" evidence="1">
    <location>
        <begin position="41"/>
        <end position="57"/>
    </location>
</feature>
<dbReference type="EMBL" id="BAAANN010000012">
    <property type="protein sequence ID" value="GAA1960303.1"/>
    <property type="molecule type" value="Genomic_DNA"/>
</dbReference>
<protein>
    <submittedName>
        <fullName evidence="2">Uncharacterized protein</fullName>
    </submittedName>
</protein>